<keyword evidence="1" id="KW-0812">Transmembrane</keyword>
<organism evidence="2 3">
    <name type="scientific">Chlorobaculum limnaeum</name>
    <dbReference type="NCBI Taxonomy" id="274537"/>
    <lineage>
        <taxon>Bacteria</taxon>
        <taxon>Pseudomonadati</taxon>
        <taxon>Chlorobiota</taxon>
        <taxon>Chlorobiia</taxon>
        <taxon>Chlorobiales</taxon>
        <taxon>Chlorobiaceae</taxon>
        <taxon>Chlorobaculum</taxon>
    </lineage>
</organism>
<feature type="transmembrane region" description="Helical" evidence="1">
    <location>
        <begin position="105"/>
        <end position="124"/>
    </location>
</feature>
<name>A0A1D8CZ66_CHLLM</name>
<feature type="transmembrane region" description="Helical" evidence="1">
    <location>
        <begin position="43"/>
        <end position="68"/>
    </location>
</feature>
<dbReference type="EMBL" id="CP017305">
    <property type="protein sequence ID" value="AOS84186.1"/>
    <property type="molecule type" value="Genomic_DNA"/>
</dbReference>
<gene>
    <name evidence="2" type="ORF">BIU88_08615</name>
</gene>
<feature type="transmembrane region" description="Helical" evidence="1">
    <location>
        <begin position="20"/>
        <end position="37"/>
    </location>
</feature>
<dbReference type="OrthoDB" id="598118at2"/>
<evidence type="ECO:0000313" key="2">
    <source>
        <dbReference type="EMBL" id="AOS84186.1"/>
    </source>
</evidence>
<evidence type="ECO:0008006" key="4">
    <source>
        <dbReference type="Google" id="ProtNLM"/>
    </source>
</evidence>
<protein>
    <recommendedName>
        <fullName evidence="4">VanZ-like domain-containing protein</fullName>
    </recommendedName>
</protein>
<proteinExistence type="predicted"/>
<feature type="transmembrane region" description="Helical" evidence="1">
    <location>
        <begin position="75"/>
        <end position="93"/>
    </location>
</feature>
<accession>A0A1D8CZ66</accession>
<keyword evidence="1" id="KW-0472">Membrane</keyword>
<keyword evidence="1" id="KW-1133">Transmembrane helix</keyword>
<sequence length="134" mass="14860">MSTATEKYSESGYCSPSRLGTLWIAAFILALAGAFVPKPDFRYGFFMIDTLIHLALFAILAFIPMIFFRCRKTTFLLAISMAPLGYLLENLHVMVTGSNFDTINALANNLGVLAGIAAGFVLRLKSHYQRKRQS</sequence>
<keyword evidence="3" id="KW-1185">Reference proteome</keyword>
<dbReference type="STRING" id="274537.BIU88_08615"/>
<reference evidence="2" key="1">
    <citation type="submission" date="2016-09" db="EMBL/GenBank/DDBJ databases">
        <title>Genome sequence of Chlorobaculum limnaeum.</title>
        <authorList>
            <person name="Liu Z."/>
            <person name="Tank M."/>
            <person name="Bryant D.A."/>
        </authorList>
    </citation>
    <scope>NUCLEOTIDE SEQUENCE [LARGE SCALE GENOMIC DNA]</scope>
    <source>
        <strain evidence="2">DSM 1677</strain>
    </source>
</reference>
<evidence type="ECO:0000256" key="1">
    <source>
        <dbReference type="SAM" id="Phobius"/>
    </source>
</evidence>
<dbReference type="AlphaFoldDB" id="A0A1D8CZ66"/>
<dbReference type="KEGG" id="clz:BIU88_08615"/>
<evidence type="ECO:0000313" key="3">
    <source>
        <dbReference type="Proteomes" id="UP000095185"/>
    </source>
</evidence>
<dbReference type="Proteomes" id="UP000095185">
    <property type="component" value="Chromosome"/>
</dbReference>